<organism evidence="2">
    <name type="scientific">Burkholderia pseudomallei 1710a</name>
    <dbReference type="NCBI Taxonomy" id="320371"/>
    <lineage>
        <taxon>Bacteria</taxon>
        <taxon>Pseudomonadati</taxon>
        <taxon>Pseudomonadota</taxon>
        <taxon>Betaproteobacteria</taxon>
        <taxon>Burkholderiales</taxon>
        <taxon>Burkholderiaceae</taxon>
        <taxon>Burkholderia</taxon>
        <taxon>pseudomallei group</taxon>
    </lineage>
</organism>
<name>A0A0E1VY57_BURPE</name>
<dbReference type="EMBL" id="CM000833">
    <property type="protein sequence ID" value="EET05885.1"/>
    <property type="molecule type" value="Genomic_DNA"/>
</dbReference>
<reference evidence="2" key="1">
    <citation type="submission" date="2009-05" db="EMBL/GenBank/DDBJ databases">
        <authorList>
            <person name="Harkins D.M."/>
            <person name="DeShazer D."/>
            <person name="Woods D.E."/>
            <person name="Brinkac L.M."/>
            <person name="Brown K.A."/>
            <person name="Hung G.C."/>
            <person name="Tuanyok A."/>
            <person name="Zhang B."/>
            <person name="Nierman W.C."/>
        </authorList>
    </citation>
    <scope>NUCLEOTIDE SEQUENCE [LARGE SCALE GENOMIC DNA]</scope>
    <source>
        <strain evidence="2">1710a</strain>
    </source>
</reference>
<protein>
    <submittedName>
        <fullName evidence="2">Uncharacterized protein</fullName>
    </submittedName>
</protein>
<feature type="region of interest" description="Disordered" evidence="1">
    <location>
        <begin position="1"/>
        <end position="47"/>
    </location>
</feature>
<dbReference type="AlphaFoldDB" id="A0A0E1VY57"/>
<dbReference type="GeneID" id="93063954"/>
<evidence type="ECO:0000313" key="2">
    <source>
        <dbReference type="EMBL" id="EET05885.1"/>
    </source>
</evidence>
<proteinExistence type="predicted"/>
<feature type="compositionally biased region" description="Basic and acidic residues" evidence="1">
    <location>
        <begin position="34"/>
        <end position="47"/>
    </location>
</feature>
<dbReference type="HOGENOM" id="CLU_3165557_0_0_4"/>
<dbReference type="Proteomes" id="UP000001812">
    <property type="component" value="Chromosome II"/>
</dbReference>
<feature type="compositionally biased region" description="Basic residues" evidence="1">
    <location>
        <begin position="7"/>
        <end position="26"/>
    </location>
</feature>
<dbReference type="RefSeq" id="WP_004190588.1">
    <property type="nucleotide sequence ID" value="NZ_CM000833.1"/>
</dbReference>
<evidence type="ECO:0000256" key="1">
    <source>
        <dbReference type="SAM" id="MobiDB-lite"/>
    </source>
</evidence>
<gene>
    <name evidence="2" type="ORF">BURPS1710A_A1649</name>
</gene>
<accession>A0A0E1VY57</accession>
<sequence length="47" mass="5323">MFAHCSILRKKQGATHRGRAHRRKDKGNHASAPRMKDARRRLDGGSV</sequence>